<feature type="region of interest" description="Disordered" evidence="2">
    <location>
        <begin position="56"/>
        <end position="132"/>
    </location>
</feature>
<dbReference type="PROSITE" id="PS50076">
    <property type="entry name" value="DNAJ_2"/>
    <property type="match status" value="1"/>
</dbReference>
<dbReference type="InterPro" id="IPR001623">
    <property type="entry name" value="DnaJ_domain"/>
</dbReference>
<protein>
    <recommendedName>
        <fullName evidence="3">J domain-containing protein</fullName>
    </recommendedName>
</protein>
<dbReference type="Proteomes" id="UP000660262">
    <property type="component" value="Unassembled WGS sequence"/>
</dbReference>
<dbReference type="OrthoDB" id="10250354at2759"/>
<feature type="compositionally biased region" description="Acidic residues" evidence="2">
    <location>
        <begin position="926"/>
        <end position="952"/>
    </location>
</feature>
<reference evidence="4" key="1">
    <citation type="submission" date="2020-10" db="EMBL/GenBank/DDBJ databases">
        <title>Unveiling of a novel bifunctional photoreceptor, Dualchrome1, isolated from a cosmopolitan green alga.</title>
        <authorList>
            <person name="Suzuki S."/>
            <person name="Kawachi M."/>
        </authorList>
    </citation>
    <scope>NUCLEOTIDE SEQUENCE</scope>
    <source>
        <strain evidence="4">NIES 2893</strain>
    </source>
</reference>
<dbReference type="GO" id="GO:0051087">
    <property type="term" value="F:protein-folding chaperone binding"/>
    <property type="evidence" value="ECO:0007669"/>
    <property type="project" value="TreeGrafter"/>
</dbReference>
<dbReference type="PRINTS" id="PR00625">
    <property type="entry name" value="JDOMAIN"/>
</dbReference>
<feature type="region of interest" description="Disordered" evidence="2">
    <location>
        <begin position="920"/>
        <end position="961"/>
    </location>
</feature>
<dbReference type="CDD" id="cd06257">
    <property type="entry name" value="DnaJ"/>
    <property type="match status" value="1"/>
</dbReference>
<evidence type="ECO:0000313" key="5">
    <source>
        <dbReference type="Proteomes" id="UP000660262"/>
    </source>
</evidence>
<dbReference type="Pfam" id="PF00226">
    <property type="entry name" value="DnaJ"/>
    <property type="match status" value="1"/>
</dbReference>
<evidence type="ECO:0000259" key="3">
    <source>
        <dbReference type="PROSITE" id="PS50076"/>
    </source>
</evidence>
<dbReference type="SUPFAM" id="SSF46565">
    <property type="entry name" value="Chaperone J-domain"/>
    <property type="match status" value="1"/>
</dbReference>
<dbReference type="GO" id="GO:0005829">
    <property type="term" value="C:cytosol"/>
    <property type="evidence" value="ECO:0007669"/>
    <property type="project" value="TreeGrafter"/>
</dbReference>
<evidence type="ECO:0000256" key="2">
    <source>
        <dbReference type="SAM" id="MobiDB-lite"/>
    </source>
</evidence>
<feature type="domain" description="J" evidence="3">
    <location>
        <begin position="138"/>
        <end position="206"/>
    </location>
</feature>
<feature type="compositionally biased region" description="Basic and acidic residues" evidence="2">
    <location>
        <begin position="56"/>
        <end position="68"/>
    </location>
</feature>
<dbReference type="EMBL" id="BNJQ01000012">
    <property type="protein sequence ID" value="GHP06142.1"/>
    <property type="molecule type" value="Genomic_DNA"/>
</dbReference>
<keyword evidence="5" id="KW-1185">Reference proteome</keyword>
<dbReference type="InterPro" id="IPR051339">
    <property type="entry name" value="DnaJ_subfamily_B"/>
</dbReference>
<organism evidence="4 5">
    <name type="scientific">Pycnococcus provasolii</name>
    <dbReference type="NCBI Taxonomy" id="41880"/>
    <lineage>
        <taxon>Eukaryota</taxon>
        <taxon>Viridiplantae</taxon>
        <taxon>Chlorophyta</taxon>
        <taxon>Pseudoscourfieldiophyceae</taxon>
        <taxon>Pseudoscourfieldiales</taxon>
        <taxon>Pycnococcaceae</taxon>
        <taxon>Pycnococcus</taxon>
    </lineage>
</organism>
<feature type="region of interest" description="Disordered" evidence="2">
    <location>
        <begin position="225"/>
        <end position="257"/>
    </location>
</feature>
<dbReference type="GO" id="GO:0051082">
    <property type="term" value="F:unfolded protein binding"/>
    <property type="evidence" value="ECO:0007669"/>
    <property type="project" value="TreeGrafter"/>
</dbReference>
<dbReference type="SMART" id="SM00271">
    <property type="entry name" value="DnaJ"/>
    <property type="match status" value="1"/>
</dbReference>
<feature type="compositionally biased region" description="Low complexity" evidence="2">
    <location>
        <begin position="105"/>
        <end position="123"/>
    </location>
</feature>
<dbReference type="Gene3D" id="2.60.260.20">
    <property type="entry name" value="Urease metallochaperone UreE, N-terminal domain"/>
    <property type="match status" value="1"/>
</dbReference>
<name>A0A830HH77_9CHLO</name>
<keyword evidence="1" id="KW-0143">Chaperone</keyword>
<dbReference type="Gene3D" id="1.10.287.110">
    <property type="entry name" value="DnaJ domain"/>
    <property type="match status" value="1"/>
</dbReference>
<evidence type="ECO:0000256" key="1">
    <source>
        <dbReference type="ARBA" id="ARBA00023186"/>
    </source>
</evidence>
<feature type="compositionally biased region" description="Basic and acidic residues" evidence="2">
    <location>
        <begin position="76"/>
        <end position="99"/>
    </location>
</feature>
<gene>
    <name evidence="4" type="ORF">PPROV_000488900</name>
</gene>
<sequence length="1117" mass="123492">MALRVYGTLTPDELNQQKKQLAARQARHVGYVPGKMYYTPPALTPEQMEIVEAMHKRENLKKDRRVELDDAYEEEAAAREERPFRSKQEREQHEADERRKRSKTSSSSSSQQQENEQSGGQESANRQRRRPQLLDDETLYTLLELDDLATMKEVRKAYRKLALVFHPDKRRHDDNNENAEEDFKRIHDAYRILSDDQLRKQYDLELRKKREEKFRREFEEKAARSMNGFRRDDEGNDANGNGAASPKWQKPKFSNEAEERAYEKALHDAMMRAAKKRAEEARKRADMLARKPKPIPLSFVVTLAQLREGGVRQTLDFERRVLSTTATRVVESMEQDSVSVVLNRGMKFGTTIIFEGLGHQPDPRKEGWEGDVIVTVVRSADDDMRMWRPIAASELATDAGFLNVGSLAHAPAVAEILHGEMNQIRTGHDRAGCNDAKHVVRFDVEPAGEVGDVLFYREAFGHVAWGSLAIPDLLDELEKRAWALNVARQKQHRKNDMDNDDDDDDPFGAFDETCQIVAHDGTTASSAIQYRFAVAPGAGLPSLDDPYSGHRDGHAFVRCPVASNHGTCPPPRFPRTPRPIHLWGGDGDAHDVSASVLTDVISSATASESTTANVVVVLLPAPDAPDLPARAPSGACTRLLRMMQEKRAAWHNAGVICTPPLRATIVRPAPGFYGLNAELALTEDESASLSQANLILLDIGDDGDDDGDDSGEITMSEASDANADDKIAALPQLIDLVGQLQGRVVFAEHDDSIPTMRRRIATRGAPSTSGAILGARKTGERFNIDAISRDLKWARLSFDEMETARSATIQEPLRQAGSTPRAYVLLKHDELGQLVKVDGIELVSASLTQEVGPGSPTALRKDTAEAEAMNASSQRAARLLSRSGVFRMMNMAWIRGTALGAVGNAVPLLGKAAVSAEARDRALREADDDAEDAEVADDALDADGDDEQEDEQLPGKPGSRERLEALLERRRMMREVVERRARLAKRAFIARARIKRAGVGVAFDVPPLYSMGWGALGERGDERGLPLLLRVSDDEDATTIISATLDPSDDALAAASRREMRQKAAGGVGERLNDQATRPGPVCGVLSRHDHVRVSWTGEVVDGKWKALVCARDVVKK</sequence>
<comment type="caution">
    <text evidence="4">The sequence shown here is derived from an EMBL/GenBank/DDBJ whole genome shotgun (WGS) entry which is preliminary data.</text>
</comment>
<dbReference type="AlphaFoldDB" id="A0A830HH77"/>
<dbReference type="InterPro" id="IPR036869">
    <property type="entry name" value="J_dom_sf"/>
</dbReference>
<proteinExistence type="predicted"/>
<dbReference type="PANTHER" id="PTHR24078:SF553">
    <property type="entry name" value="DNAJ HOMOLOG SUBFAMILY B MEMBER 5"/>
    <property type="match status" value="1"/>
</dbReference>
<accession>A0A830HH77</accession>
<dbReference type="PANTHER" id="PTHR24078">
    <property type="entry name" value="DNAJ HOMOLOG SUBFAMILY C MEMBER"/>
    <property type="match status" value="1"/>
</dbReference>
<evidence type="ECO:0000313" key="4">
    <source>
        <dbReference type="EMBL" id="GHP06142.1"/>
    </source>
</evidence>